<evidence type="ECO:0000256" key="2">
    <source>
        <dbReference type="ARBA" id="ARBA00022475"/>
    </source>
</evidence>
<evidence type="ECO:0000313" key="9">
    <source>
        <dbReference type="EMBL" id="BBO68517.1"/>
    </source>
</evidence>
<keyword evidence="5 7" id="KW-0472">Membrane</keyword>
<reference evidence="9 10" key="1">
    <citation type="submission" date="2019-11" db="EMBL/GenBank/DDBJ databases">
        <title>Comparative genomics of hydrocarbon-degrading Desulfosarcina strains.</title>
        <authorList>
            <person name="Watanabe M."/>
            <person name="Kojima H."/>
            <person name="Fukui M."/>
        </authorList>
    </citation>
    <scope>NUCLEOTIDE SEQUENCE [LARGE SCALE GENOMIC DNA]</scope>
    <source>
        <strain evidence="9 10">PL12</strain>
    </source>
</reference>
<evidence type="ECO:0000313" key="10">
    <source>
        <dbReference type="Proteomes" id="UP000427906"/>
    </source>
</evidence>
<proteinExistence type="inferred from homology"/>
<evidence type="ECO:0000256" key="4">
    <source>
        <dbReference type="ARBA" id="ARBA00022989"/>
    </source>
</evidence>
<keyword evidence="4 7" id="KW-1133">Transmembrane helix</keyword>
<keyword evidence="6" id="KW-0653">Protein transport</keyword>
<feature type="transmembrane region" description="Helical" evidence="7">
    <location>
        <begin position="12"/>
        <end position="33"/>
    </location>
</feature>
<name>A0A5K7YV08_9BACT</name>
<dbReference type="PANTHER" id="PTHR30625">
    <property type="entry name" value="PROTEIN TOLQ"/>
    <property type="match status" value="1"/>
</dbReference>
<comment type="similarity">
    <text evidence="6">Belongs to the exbB/tolQ family.</text>
</comment>
<dbReference type="GO" id="GO:0017038">
    <property type="term" value="P:protein import"/>
    <property type="evidence" value="ECO:0007669"/>
    <property type="project" value="TreeGrafter"/>
</dbReference>
<keyword evidence="10" id="KW-1185">Reference proteome</keyword>
<dbReference type="GO" id="GO:0005886">
    <property type="term" value="C:plasma membrane"/>
    <property type="evidence" value="ECO:0007669"/>
    <property type="project" value="UniProtKB-SubCell"/>
</dbReference>
<dbReference type="AlphaFoldDB" id="A0A5K7YV08"/>
<dbReference type="InterPro" id="IPR002898">
    <property type="entry name" value="MotA_ExbB_proton_chnl"/>
</dbReference>
<keyword evidence="3 7" id="KW-0812">Transmembrane</keyword>
<evidence type="ECO:0000256" key="1">
    <source>
        <dbReference type="ARBA" id="ARBA00004651"/>
    </source>
</evidence>
<evidence type="ECO:0000259" key="8">
    <source>
        <dbReference type="Pfam" id="PF01618"/>
    </source>
</evidence>
<dbReference type="KEGG" id="dalk:DSCA_24470"/>
<keyword evidence="6" id="KW-0813">Transport</keyword>
<organism evidence="9 10">
    <name type="scientific">Desulfosarcina alkanivorans</name>
    <dbReference type="NCBI Taxonomy" id="571177"/>
    <lineage>
        <taxon>Bacteria</taxon>
        <taxon>Pseudomonadati</taxon>
        <taxon>Thermodesulfobacteriota</taxon>
        <taxon>Desulfobacteria</taxon>
        <taxon>Desulfobacterales</taxon>
        <taxon>Desulfosarcinaceae</taxon>
        <taxon>Desulfosarcina</taxon>
    </lineage>
</organism>
<gene>
    <name evidence="9" type="ORF">DSCA_24470</name>
</gene>
<evidence type="ECO:0000256" key="5">
    <source>
        <dbReference type="ARBA" id="ARBA00023136"/>
    </source>
</evidence>
<dbReference type="RefSeq" id="WP_155316671.1">
    <property type="nucleotide sequence ID" value="NZ_AP021874.1"/>
</dbReference>
<feature type="domain" description="MotA/TolQ/ExbB proton channel" evidence="8">
    <location>
        <begin position="134"/>
        <end position="252"/>
    </location>
</feature>
<dbReference type="Proteomes" id="UP000427906">
    <property type="component" value="Chromosome"/>
</dbReference>
<keyword evidence="2" id="KW-1003">Cell membrane</keyword>
<sequence length="269" mass="29940">MRKRNSISTEFAYQVISLALIVIIVHAAYVGFIRPSADAVLARQALSVQTDATTIVERSLFVMVRDYEQEACFILMFWALAIMAFKALATLRDRSLLDRDLILLPEGVRILPEDTRDVSRRIEGLPQQQRSALLPRALLAGLQRFTATSNIQDVADATRAYCTAESERLESELSMIRYVAWAIPSIGFIGTVRGIGDALGQAHQAIEGNIFGVTRSLGVAFNSTLIALLISIVLMFMLHQLQLLQERYVLEAEAYCEENLTRHLHSGAS</sequence>
<evidence type="ECO:0000256" key="7">
    <source>
        <dbReference type="SAM" id="Phobius"/>
    </source>
</evidence>
<protein>
    <recommendedName>
        <fullName evidence="8">MotA/TolQ/ExbB proton channel domain-containing protein</fullName>
    </recommendedName>
</protein>
<evidence type="ECO:0000256" key="3">
    <source>
        <dbReference type="ARBA" id="ARBA00022692"/>
    </source>
</evidence>
<accession>A0A5K7YV08</accession>
<dbReference type="Pfam" id="PF01618">
    <property type="entry name" value="MotA_ExbB"/>
    <property type="match status" value="1"/>
</dbReference>
<feature type="transmembrane region" description="Helical" evidence="7">
    <location>
        <begin position="178"/>
        <end position="196"/>
    </location>
</feature>
<feature type="transmembrane region" description="Helical" evidence="7">
    <location>
        <begin position="216"/>
        <end position="238"/>
    </location>
</feature>
<comment type="subcellular location">
    <subcellularLocation>
        <location evidence="1">Cell membrane</location>
        <topology evidence="1">Multi-pass membrane protein</topology>
    </subcellularLocation>
    <subcellularLocation>
        <location evidence="6">Membrane</location>
        <topology evidence="6">Multi-pass membrane protein</topology>
    </subcellularLocation>
</comment>
<dbReference type="PANTHER" id="PTHR30625:SF11">
    <property type="entry name" value="MOTA_TOLQ_EXBB PROTON CHANNEL DOMAIN-CONTAINING PROTEIN"/>
    <property type="match status" value="1"/>
</dbReference>
<dbReference type="OrthoDB" id="5290956at2"/>
<evidence type="ECO:0000256" key="6">
    <source>
        <dbReference type="RuleBase" id="RU004057"/>
    </source>
</evidence>
<feature type="transmembrane region" description="Helical" evidence="7">
    <location>
        <begin position="73"/>
        <end position="91"/>
    </location>
</feature>
<dbReference type="InterPro" id="IPR050790">
    <property type="entry name" value="ExbB/TolQ_transport"/>
</dbReference>
<dbReference type="EMBL" id="AP021874">
    <property type="protein sequence ID" value="BBO68517.1"/>
    <property type="molecule type" value="Genomic_DNA"/>
</dbReference>